<proteinExistence type="predicted"/>
<feature type="domain" description="ZP" evidence="2">
    <location>
        <begin position="519"/>
        <end position="712"/>
    </location>
</feature>
<evidence type="ECO:0000313" key="4">
    <source>
        <dbReference type="Proteomes" id="UP000472260"/>
    </source>
</evidence>
<evidence type="ECO:0000313" key="3">
    <source>
        <dbReference type="Ensembl" id="ENSSANP00000045726.1"/>
    </source>
</evidence>
<dbReference type="Gene3D" id="2.60.40.3210">
    <property type="entry name" value="Zona pellucida, ZP-N domain"/>
    <property type="match status" value="1"/>
</dbReference>
<organism evidence="3 4">
    <name type="scientific">Sinocyclocheilus anshuiensis</name>
    <dbReference type="NCBI Taxonomy" id="1608454"/>
    <lineage>
        <taxon>Eukaryota</taxon>
        <taxon>Metazoa</taxon>
        <taxon>Chordata</taxon>
        <taxon>Craniata</taxon>
        <taxon>Vertebrata</taxon>
        <taxon>Euteleostomi</taxon>
        <taxon>Actinopterygii</taxon>
        <taxon>Neopterygii</taxon>
        <taxon>Teleostei</taxon>
        <taxon>Ostariophysi</taxon>
        <taxon>Cypriniformes</taxon>
        <taxon>Cyprinidae</taxon>
        <taxon>Cyprininae</taxon>
        <taxon>Sinocyclocheilus</taxon>
    </lineage>
</organism>
<sequence length="712" mass="80371">LALDNRGLLLLCAVTWALHNSKNTLQQSFRLPEVPTEVECKAHSLFISVDLPFSGSEARFEAVGAELWGAQCGYIYSVQPLWGRVVFRASYFSCHTDNQNDVIFTFMFGVFIMDQHGKESFFNVSKTCSIIQRLLESTGQMRCPPLSHSHVVNISSGLTFHVSGIAVEVIQATVFFRQNWMVVMVDLVAACSLGKKFIMTPLVVARSEFRSEYIGIGVDGDVVDGQAAADRGYSVVVREEVVDCSIPFAAGGMRKSFVTDNVYNELYMVQLTYQQVFVDQHGVKTMHNVVRQMATPPIPYPLFSVNQTIPEERVFVVYLGNIPFDVELVSVELNGEEISVLTATQMGYSITRVPEGNNTFAYIIRVLFGDQFVVKQYISEGLFEYSLEIKWTLNIMPQMEAYYHFSSVTAFILDSLRFLTVCANYGISFMKDHKKYDYLWDITIEPYTLTSQLASERGYIMTNYSTTLVLDVPLFTIGYNITLQQFYGTFELLTRNSKTLKIEQCSAKRCLFQTTELLVCSTEGVMTIVSDITKAVPTADPARTTLLDTNCRPQETDESRVLFSFGLNTCGTRFQIDQQYVTYENEIIFHELYSTDSRPVITRDTAYRRTVRCIYPVRGIESLFVDRLRAETPGIGQIKDPVKGKLISLITNDLESFVPSQMLKPMQLQKQSVMKPSFQGPVARKPADSARGGWWSEPLDENAQWSLGGIGF</sequence>
<feature type="signal peptide" evidence="1">
    <location>
        <begin position="1"/>
        <end position="17"/>
    </location>
</feature>
<protein>
    <submittedName>
        <fullName evidence="3">Zona pellucida protein AX 4</fullName>
    </submittedName>
</protein>
<dbReference type="PANTHER" id="PTHR47130">
    <property type="entry name" value="SI:DKEY-19B23.11-RELATED"/>
    <property type="match status" value="1"/>
</dbReference>
<dbReference type="InterPro" id="IPR055356">
    <property type="entry name" value="ZP-N"/>
</dbReference>
<dbReference type="AlphaFoldDB" id="A0A671NIG8"/>
<dbReference type="Proteomes" id="UP000472260">
    <property type="component" value="Unassembled WGS sequence"/>
</dbReference>
<dbReference type="PANTHER" id="PTHR47130:SF6">
    <property type="entry name" value="EGG ENVELOPE GLYCOPROTEIN-LIKE PRECURSOR"/>
    <property type="match status" value="1"/>
</dbReference>
<dbReference type="Pfam" id="PF26562">
    <property type="entry name" value="Ig-like"/>
    <property type="match status" value="1"/>
</dbReference>
<reference evidence="3" key="2">
    <citation type="submission" date="2025-09" db="UniProtKB">
        <authorList>
            <consortium name="Ensembl"/>
        </authorList>
    </citation>
    <scope>IDENTIFICATION</scope>
</reference>
<dbReference type="PROSITE" id="PS51034">
    <property type="entry name" value="ZP_2"/>
    <property type="match status" value="1"/>
</dbReference>
<keyword evidence="4" id="KW-1185">Reference proteome</keyword>
<evidence type="ECO:0000259" key="2">
    <source>
        <dbReference type="PROSITE" id="PS51034"/>
    </source>
</evidence>
<feature type="chain" id="PRO_5025654009" evidence="1">
    <location>
        <begin position="18"/>
        <end position="712"/>
    </location>
</feature>
<accession>A0A671NIG8</accession>
<reference evidence="3" key="1">
    <citation type="submission" date="2025-08" db="UniProtKB">
        <authorList>
            <consortium name="Ensembl"/>
        </authorList>
    </citation>
    <scope>IDENTIFICATION</scope>
</reference>
<evidence type="ECO:0000256" key="1">
    <source>
        <dbReference type="SAM" id="SignalP"/>
    </source>
</evidence>
<dbReference type="InterPro" id="IPR058876">
    <property type="entry name" value="Ig-like_ZP"/>
</dbReference>
<name>A0A671NIG8_9TELE</name>
<dbReference type="InterPro" id="IPR001507">
    <property type="entry name" value="ZP_dom"/>
</dbReference>
<dbReference type="Pfam" id="PF23344">
    <property type="entry name" value="ZP-N"/>
    <property type="match status" value="1"/>
</dbReference>
<dbReference type="Ensembl" id="ENSSANT00000048648.1">
    <property type="protein sequence ID" value="ENSSANP00000045726.1"/>
    <property type="gene ID" value="ENSSANG00000023103.1"/>
</dbReference>
<keyword evidence="1" id="KW-0732">Signal</keyword>